<dbReference type="InterPro" id="IPR001647">
    <property type="entry name" value="HTH_TetR"/>
</dbReference>
<dbReference type="OrthoDB" id="3211155at2"/>
<dbReference type="Proteomes" id="UP000002941">
    <property type="component" value="Unassembled WGS sequence"/>
</dbReference>
<dbReference type="PROSITE" id="PS50977">
    <property type="entry name" value="HTH_TETR_2"/>
    <property type="match status" value="1"/>
</dbReference>
<dbReference type="PANTHER" id="PTHR30055">
    <property type="entry name" value="HTH-TYPE TRANSCRIPTIONAL REGULATOR RUTR"/>
    <property type="match status" value="1"/>
</dbReference>
<keyword evidence="2 4" id="KW-0238">DNA-binding</keyword>
<accession>J0MWE2</accession>
<feature type="domain" description="HTH tetR-type" evidence="5">
    <location>
        <begin position="17"/>
        <end position="77"/>
    </location>
</feature>
<dbReference type="RefSeq" id="WP_008732964.1">
    <property type="nucleotide sequence ID" value="NZ_AKFT01000188.1"/>
</dbReference>
<dbReference type="InterPro" id="IPR050109">
    <property type="entry name" value="HTH-type_TetR-like_transc_reg"/>
</dbReference>
<keyword evidence="3" id="KW-0804">Transcription</keyword>
<proteinExistence type="predicted"/>
<evidence type="ECO:0000256" key="1">
    <source>
        <dbReference type="ARBA" id="ARBA00023015"/>
    </source>
</evidence>
<dbReference type="GO" id="GO:0000976">
    <property type="term" value="F:transcription cis-regulatory region binding"/>
    <property type="evidence" value="ECO:0007669"/>
    <property type="project" value="TreeGrafter"/>
</dbReference>
<evidence type="ECO:0000256" key="3">
    <source>
        <dbReference type="ARBA" id="ARBA00023163"/>
    </source>
</evidence>
<keyword evidence="1" id="KW-0805">Transcription regulation</keyword>
<evidence type="ECO:0000313" key="6">
    <source>
        <dbReference type="EMBL" id="EJF38624.1"/>
    </source>
</evidence>
<name>J0MWE2_9ACTO</name>
<dbReference type="eggNOG" id="COG1309">
    <property type="taxonomic scope" value="Bacteria"/>
</dbReference>
<reference evidence="6 7" key="1">
    <citation type="submission" date="2012-05" db="EMBL/GenBank/DDBJ databases">
        <authorList>
            <person name="Harkins D.M."/>
            <person name="Madupu R."/>
            <person name="Durkin A.S."/>
            <person name="Torralba M."/>
            <person name="Methe B."/>
            <person name="Sutton G.G."/>
            <person name="Nelson K.E."/>
        </authorList>
    </citation>
    <scope>NUCLEOTIDE SEQUENCE [LARGE SCALE GENOMIC DNA]</scope>
    <source>
        <strain evidence="6 7">F0489</strain>
    </source>
</reference>
<comment type="caution">
    <text evidence="6">The sequence shown here is derived from an EMBL/GenBank/DDBJ whole genome shotgun (WGS) entry which is preliminary data.</text>
</comment>
<evidence type="ECO:0000256" key="2">
    <source>
        <dbReference type="ARBA" id="ARBA00023125"/>
    </source>
</evidence>
<dbReference type="GO" id="GO:0003700">
    <property type="term" value="F:DNA-binding transcription factor activity"/>
    <property type="evidence" value="ECO:0007669"/>
    <property type="project" value="TreeGrafter"/>
</dbReference>
<dbReference type="InterPro" id="IPR009057">
    <property type="entry name" value="Homeodomain-like_sf"/>
</dbReference>
<dbReference type="PATRIC" id="fig|1125718.3.peg.2434"/>
<dbReference type="EMBL" id="AKFT01000188">
    <property type="protein sequence ID" value="EJF38624.1"/>
    <property type="molecule type" value="Genomic_DNA"/>
</dbReference>
<evidence type="ECO:0000256" key="4">
    <source>
        <dbReference type="PROSITE-ProRule" id="PRU00335"/>
    </source>
</evidence>
<sequence length="206" mass="22638">MTSTPGTSGGRRTRKKLATRRAIRRTALDLFTAHGFDAVTVEQITEAADVAPMTFYRHFGTKQALVMDIAFTDQIARTLDRALTPPGPGQPPDIDRALDDLLTDADQWLDDLARRIRLIRDNPALQDALWQRSTDWTAVVERHLPDDGLTARARARAITGVAIEAALAWPGPADRPDRASAASLRERLTQALAVLRTTPSEPSRPA</sequence>
<protein>
    <submittedName>
        <fullName evidence="6">Transcriptional regulator, TetR family</fullName>
    </submittedName>
</protein>
<dbReference type="PANTHER" id="PTHR30055:SF238">
    <property type="entry name" value="MYCOFACTOCIN BIOSYNTHESIS TRANSCRIPTIONAL REGULATOR MFTR-RELATED"/>
    <property type="match status" value="1"/>
</dbReference>
<gene>
    <name evidence="6" type="ORF">HMPREF1318_1075</name>
</gene>
<keyword evidence="7" id="KW-1185">Reference proteome</keyword>
<evidence type="ECO:0000313" key="7">
    <source>
        <dbReference type="Proteomes" id="UP000002941"/>
    </source>
</evidence>
<dbReference type="AlphaFoldDB" id="J0MWE2"/>
<evidence type="ECO:0000259" key="5">
    <source>
        <dbReference type="PROSITE" id="PS50977"/>
    </source>
</evidence>
<dbReference type="Pfam" id="PF00440">
    <property type="entry name" value="TetR_N"/>
    <property type="match status" value="1"/>
</dbReference>
<organism evidence="6 7">
    <name type="scientific">Actinomyces massiliensis F0489</name>
    <dbReference type="NCBI Taxonomy" id="1125718"/>
    <lineage>
        <taxon>Bacteria</taxon>
        <taxon>Bacillati</taxon>
        <taxon>Actinomycetota</taxon>
        <taxon>Actinomycetes</taxon>
        <taxon>Actinomycetales</taxon>
        <taxon>Actinomycetaceae</taxon>
        <taxon>Actinomyces</taxon>
    </lineage>
</organism>
<dbReference type="Gene3D" id="1.10.357.10">
    <property type="entry name" value="Tetracycline Repressor, domain 2"/>
    <property type="match status" value="1"/>
</dbReference>
<dbReference type="SUPFAM" id="SSF46689">
    <property type="entry name" value="Homeodomain-like"/>
    <property type="match status" value="1"/>
</dbReference>
<feature type="DNA-binding region" description="H-T-H motif" evidence="4">
    <location>
        <begin position="40"/>
        <end position="59"/>
    </location>
</feature>
<dbReference type="PRINTS" id="PR00455">
    <property type="entry name" value="HTHTETR"/>
</dbReference>